<keyword evidence="1" id="KW-0732">Signal</keyword>
<organism evidence="2 3">
    <name type="scientific">Bdellovibrio reynosensis</name>
    <dbReference type="NCBI Taxonomy" id="2835041"/>
    <lineage>
        <taxon>Bacteria</taxon>
        <taxon>Pseudomonadati</taxon>
        <taxon>Bdellovibrionota</taxon>
        <taxon>Bdellovibrionia</taxon>
        <taxon>Bdellovibrionales</taxon>
        <taxon>Pseudobdellovibrionaceae</taxon>
        <taxon>Bdellovibrio</taxon>
    </lineage>
</organism>
<evidence type="ECO:0000313" key="3">
    <source>
        <dbReference type="Proteomes" id="UP000830116"/>
    </source>
</evidence>
<keyword evidence="3" id="KW-1185">Reference proteome</keyword>
<dbReference type="RefSeq" id="WP_243539105.1">
    <property type="nucleotide sequence ID" value="NZ_CP093442.1"/>
</dbReference>
<protein>
    <recommendedName>
        <fullName evidence="4">Transporter</fullName>
    </recommendedName>
</protein>
<gene>
    <name evidence="2" type="ORF">MNR06_04490</name>
</gene>
<feature type="signal peptide" evidence="1">
    <location>
        <begin position="1"/>
        <end position="19"/>
    </location>
</feature>
<proteinExistence type="predicted"/>
<accession>A0ABY4CEW4</accession>
<evidence type="ECO:0000313" key="2">
    <source>
        <dbReference type="EMBL" id="UOF02206.1"/>
    </source>
</evidence>
<dbReference type="Proteomes" id="UP000830116">
    <property type="component" value="Chromosome"/>
</dbReference>
<name>A0ABY4CEW4_9BACT</name>
<sequence length="204" mass="22162">MNFAKYFVLGLFLTSNAHAYLSIAESGELDPQGKYQVGVEPQLLTNKGGGANVNVFIDTAISESSSARVSMGAGAVDFNAFASFKFIPFPDVDNQPSMGFRAGAGIARDEEQNLLQLQFSPLVSKKFDTEYGLAVPYLAVPFTFLNTKEENLVATNLSIGSEFHYVDWDQVTLGAEAGVDLNKSYSYISIFATFPFESQKGFGN</sequence>
<evidence type="ECO:0000256" key="1">
    <source>
        <dbReference type="SAM" id="SignalP"/>
    </source>
</evidence>
<reference evidence="2" key="1">
    <citation type="submission" date="2022-03" db="EMBL/GenBank/DDBJ databases">
        <title>Genome Identification and Characterization of new species Bdellovibrio reynosense LBG001 sp. nov. from a Mexico soil sample.</title>
        <authorList>
            <person name="Camilli A."/>
            <person name="Ajao Y."/>
            <person name="Guo X."/>
        </authorList>
    </citation>
    <scope>NUCLEOTIDE SEQUENCE</scope>
    <source>
        <strain evidence="2">LBG001</strain>
    </source>
</reference>
<dbReference type="EMBL" id="CP093442">
    <property type="protein sequence ID" value="UOF02206.1"/>
    <property type="molecule type" value="Genomic_DNA"/>
</dbReference>
<feature type="chain" id="PRO_5047114962" description="Transporter" evidence="1">
    <location>
        <begin position="20"/>
        <end position="204"/>
    </location>
</feature>
<evidence type="ECO:0008006" key="4">
    <source>
        <dbReference type="Google" id="ProtNLM"/>
    </source>
</evidence>